<keyword evidence="2" id="KW-1185">Reference proteome</keyword>
<evidence type="ECO:0000313" key="2">
    <source>
        <dbReference type="Proteomes" id="UP000789572"/>
    </source>
</evidence>
<name>A0A9N9FBK5_9GLOM</name>
<organism evidence="1 2">
    <name type="scientific">Paraglomus occultum</name>
    <dbReference type="NCBI Taxonomy" id="144539"/>
    <lineage>
        <taxon>Eukaryota</taxon>
        <taxon>Fungi</taxon>
        <taxon>Fungi incertae sedis</taxon>
        <taxon>Mucoromycota</taxon>
        <taxon>Glomeromycotina</taxon>
        <taxon>Glomeromycetes</taxon>
        <taxon>Paraglomerales</taxon>
        <taxon>Paraglomeraceae</taxon>
        <taxon>Paraglomus</taxon>
    </lineage>
</organism>
<accession>A0A9N9FBK5</accession>
<comment type="caution">
    <text evidence="1">The sequence shown here is derived from an EMBL/GenBank/DDBJ whole genome shotgun (WGS) entry which is preliminary data.</text>
</comment>
<proteinExistence type="predicted"/>
<reference evidence="1" key="1">
    <citation type="submission" date="2021-06" db="EMBL/GenBank/DDBJ databases">
        <authorList>
            <person name="Kallberg Y."/>
            <person name="Tangrot J."/>
            <person name="Rosling A."/>
        </authorList>
    </citation>
    <scope>NUCLEOTIDE SEQUENCE</scope>
    <source>
        <strain evidence="1">IA702</strain>
    </source>
</reference>
<dbReference type="Proteomes" id="UP000789572">
    <property type="component" value="Unassembled WGS sequence"/>
</dbReference>
<dbReference type="AlphaFoldDB" id="A0A9N9FBK5"/>
<dbReference type="EMBL" id="CAJVPJ010000433">
    <property type="protein sequence ID" value="CAG8524099.1"/>
    <property type="molecule type" value="Genomic_DNA"/>
</dbReference>
<evidence type="ECO:0000313" key="1">
    <source>
        <dbReference type="EMBL" id="CAG8524099.1"/>
    </source>
</evidence>
<sequence length="100" mass="11609">MIKSNSRHISPCYIDEAETIYTSDIYEFCAHCEQCISECCCDEATKIESDGTSLRFSDKISVIKVKMQLRFVMSYTKFRRCVSRKSKRAIMPEELPTFLS</sequence>
<protein>
    <submittedName>
        <fullName evidence="1">10340_t:CDS:1</fullName>
    </submittedName>
</protein>
<gene>
    <name evidence="1" type="ORF">POCULU_LOCUS3729</name>
</gene>
<dbReference type="OrthoDB" id="10400513at2759"/>